<dbReference type="RefSeq" id="XP_004352050.1">
    <property type="nucleotide sequence ID" value="XM_004351998.1"/>
</dbReference>
<reference evidence="2" key="1">
    <citation type="journal article" date="2011" name="Genome Res.">
        <title>Phylogeny-wide analysis of social amoeba genomes highlights ancient origins for complex intercellular communication.</title>
        <authorList>
            <person name="Heidel A.J."/>
            <person name="Lawal H.M."/>
            <person name="Felder M."/>
            <person name="Schilde C."/>
            <person name="Helps N.R."/>
            <person name="Tunggal B."/>
            <person name="Rivero F."/>
            <person name="John U."/>
            <person name="Schleicher M."/>
            <person name="Eichinger L."/>
            <person name="Platzer M."/>
            <person name="Noegel A.A."/>
            <person name="Schaap P."/>
            <person name="Gloeckner G."/>
        </authorList>
    </citation>
    <scope>NUCLEOTIDE SEQUENCE [LARGE SCALE GENOMIC DNA]</scope>
    <source>
        <strain evidence="2">SH3</strain>
    </source>
</reference>
<sequence length="47" mass="5610">MSSRTYISQDGSVGNKNTSIWRVSAIPEFFWYLLNQITCFYQEHYID</sequence>
<proteinExistence type="predicted"/>
<dbReference type="GeneID" id="14867709"/>
<keyword evidence="2" id="KW-1185">Reference proteome</keyword>
<dbReference type="AlphaFoldDB" id="F4Q9G1"/>
<dbReference type="EMBL" id="GL883026">
    <property type="protein sequence ID" value="EGG15330.1"/>
    <property type="molecule type" value="Genomic_DNA"/>
</dbReference>
<dbReference type="Pfam" id="PF10961">
    <property type="entry name" value="SelK_SelG"/>
    <property type="match status" value="1"/>
</dbReference>
<accession>F4Q9G1</accession>
<evidence type="ECO:0000313" key="1">
    <source>
        <dbReference type="EMBL" id="EGG15330.1"/>
    </source>
</evidence>
<gene>
    <name evidence="1" type="ORF">DFA_10164</name>
</gene>
<dbReference type="OrthoDB" id="167295at2759"/>
<dbReference type="InterPro" id="IPR024491">
    <property type="entry name" value="Se_SelK/SelG"/>
</dbReference>
<name>F4Q9G1_CACFS</name>
<dbReference type="KEGG" id="dfa:DFA_10164"/>
<dbReference type="Proteomes" id="UP000007797">
    <property type="component" value="Unassembled WGS sequence"/>
</dbReference>
<evidence type="ECO:0000313" key="2">
    <source>
        <dbReference type="Proteomes" id="UP000007797"/>
    </source>
</evidence>
<protein>
    <submittedName>
        <fullName evidence="1">Uncharacterized protein</fullName>
    </submittedName>
</protein>
<organism evidence="1 2">
    <name type="scientific">Cavenderia fasciculata</name>
    <name type="common">Slime mold</name>
    <name type="synonym">Dictyostelium fasciculatum</name>
    <dbReference type="NCBI Taxonomy" id="261658"/>
    <lineage>
        <taxon>Eukaryota</taxon>
        <taxon>Amoebozoa</taxon>
        <taxon>Evosea</taxon>
        <taxon>Eumycetozoa</taxon>
        <taxon>Dictyostelia</taxon>
        <taxon>Acytosteliales</taxon>
        <taxon>Cavenderiaceae</taxon>
        <taxon>Cavenderia</taxon>
    </lineage>
</organism>